<proteinExistence type="predicted"/>
<evidence type="ECO:0000259" key="1">
    <source>
        <dbReference type="Pfam" id="PF07238"/>
    </source>
</evidence>
<organism evidence="2 3">
    <name type="scientific">Thiomicrorhabdus immobilis</name>
    <dbReference type="NCBI Taxonomy" id="2791037"/>
    <lineage>
        <taxon>Bacteria</taxon>
        <taxon>Pseudomonadati</taxon>
        <taxon>Pseudomonadota</taxon>
        <taxon>Gammaproteobacteria</taxon>
        <taxon>Thiotrichales</taxon>
        <taxon>Piscirickettsiaceae</taxon>
        <taxon>Thiomicrorhabdus</taxon>
    </lineage>
</organism>
<reference evidence="2" key="1">
    <citation type="journal article" date="2022" name="Arch. Microbiol.">
        <title>Thiomicrorhabdus immobilis sp. nov., a mesophilic sulfur-oxidizing bacterium isolated from sediment of a brackish lake in northern Japan.</title>
        <authorList>
            <person name="Kojima H."/>
            <person name="Mochizuki J."/>
            <person name="Kanda M."/>
            <person name="Watanabe T."/>
            <person name="Fukui M."/>
        </authorList>
    </citation>
    <scope>NUCLEOTIDE SEQUENCE</scope>
    <source>
        <strain evidence="2">Am19</strain>
    </source>
</reference>
<dbReference type="SUPFAM" id="SSF141371">
    <property type="entry name" value="PilZ domain-like"/>
    <property type="match status" value="1"/>
</dbReference>
<dbReference type="Gene3D" id="2.40.10.220">
    <property type="entry name" value="predicted glycosyltransferase like domains"/>
    <property type="match status" value="1"/>
</dbReference>
<evidence type="ECO:0000313" key="2">
    <source>
        <dbReference type="EMBL" id="BCN94128.1"/>
    </source>
</evidence>
<dbReference type="Proteomes" id="UP001054820">
    <property type="component" value="Chromosome"/>
</dbReference>
<name>A0ABM7MF97_9GAMM</name>
<evidence type="ECO:0000313" key="3">
    <source>
        <dbReference type="Proteomes" id="UP001054820"/>
    </source>
</evidence>
<gene>
    <name evidence="2" type="ORF">THMIRHAM_19130</name>
</gene>
<dbReference type="Pfam" id="PF07238">
    <property type="entry name" value="PilZ"/>
    <property type="match status" value="1"/>
</dbReference>
<dbReference type="InterPro" id="IPR009875">
    <property type="entry name" value="PilZ_domain"/>
</dbReference>
<dbReference type="EMBL" id="AP024202">
    <property type="protein sequence ID" value="BCN94128.1"/>
    <property type="molecule type" value="Genomic_DNA"/>
</dbReference>
<sequence length="298" mass="34870">MPIRYFIVPSSPIKDREIYATGADYFPTPLVNMIETRRFDTLRSVEKIKEQSTLVTQIFNDVIEDIEFFGECAKNISQGINPKNDMGYWLKVNDKLKGFHSIHGIQASSPKTFQYLSLIEEKYLSYLQRMVNSINSSTPEHFSVEGHLPIGFKQDEMMTVFQQEKFAKIPLIQAMLHLSEFLEAYLNVYRQINDDNYLKQFPQEWPLRVANVSSSGLAVHLPKKFDLYSRVDVFLYFEHDDRAINFDGSVVDLREDNENHTQRIAINFEFPNGKDQDYLQQEIQKQEVKECMKFALYS</sequence>
<keyword evidence="3" id="KW-1185">Reference proteome</keyword>
<protein>
    <recommendedName>
        <fullName evidence="1">PilZ domain-containing protein</fullName>
    </recommendedName>
</protein>
<accession>A0ABM7MF97</accession>
<feature type="domain" description="PilZ" evidence="1">
    <location>
        <begin position="200"/>
        <end position="282"/>
    </location>
</feature>